<proteinExistence type="predicted"/>
<dbReference type="RefSeq" id="WP_169666494.1">
    <property type="nucleotide sequence ID" value="NZ_CP076132.1"/>
</dbReference>
<dbReference type="EMBL" id="CP076132">
    <property type="protein sequence ID" value="QWG02669.1"/>
    <property type="molecule type" value="Genomic_DNA"/>
</dbReference>
<evidence type="ECO:0000256" key="1">
    <source>
        <dbReference type="SAM" id="SignalP"/>
    </source>
</evidence>
<evidence type="ECO:0008006" key="4">
    <source>
        <dbReference type="Google" id="ProtNLM"/>
    </source>
</evidence>
<evidence type="ECO:0000313" key="2">
    <source>
        <dbReference type="EMBL" id="QWG02669.1"/>
    </source>
</evidence>
<gene>
    <name evidence="2" type="ORF">KMW28_03580</name>
</gene>
<protein>
    <recommendedName>
        <fullName evidence="4">Lipoprotein</fullName>
    </recommendedName>
</protein>
<organism evidence="2 3">
    <name type="scientific">Flammeovirga yaeyamensis</name>
    <dbReference type="NCBI Taxonomy" id="367791"/>
    <lineage>
        <taxon>Bacteria</taxon>
        <taxon>Pseudomonadati</taxon>
        <taxon>Bacteroidota</taxon>
        <taxon>Cytophagia</taxon>
        <taxon>Cytophagales</taxon>
        <taxon>Flammeovirgaceae</taxon>
        <taxon>Flammeovirga</taxon>
    </lineage>
</organism>
<dbReference type="KEGG" id="fya:KMW28_03580"/>
<feature type="chain" id="PRO_5043824782" description="Lipoprotein" evidence="1">
    <location>
        <begin position="19"/>
        <end position="263"/>
    </location>
</feature>
<sequence>MKTLKLFCLAIISLIVFSSCDNDETSPSDQGLVPGTISAKWEINNRSEFTSFEFNESGSYIIRQTIAPADYVEDVLYFGQYEIIDEETIDLHGYGILSNVQLSNNEISFTLRQTNSETDIELVASKAEEMESTQRTSLLCKTWKLVSIDGQSIVGTEMDLTVLFSKAGTYLVQFKYSSEDFEGGLAHWRWANKNEEQIQYDWQETPDWESPGLVDIRNLTSNSLTIVEEDMVYELSAVEYSSSAKLSVSKESSSRKKTGVFSK</sequence>
<evidence type="ECO:0000313" key="3">
    <source>
        <dbReference type="Proteomes" id="UP000678679"/>
    </source>
</evidence>
<dbReference type="PROSITE" id="PS51257">
    <property type="entry name" value="PROKAR_LIPOPROTEIN"/>
    <property type="match status" value="1"/>
</dbReference>
<keyword evidence="1" id="KW-0732">Signal</keyword>
<feature type="signal peptide" evidence="1">
    <location>
        <begin position="1"/>
        <end position="18"/>
    </location>
</feature>
<reference evidence="2 3" key="1">
    <citation type="submission" date="2021-05" db="EMBL/GenBank/DDBJ databases">
        <title>Comparative genomic studies on the polysaccharide-degrading batcterial strains of the Flammeovirga genus.</title>
        <authorList>
            <person name="Zewei F."/>
            <person name="Zheng Z."/>
            <person name="Yu L."/>
            <person name="Ruyue G."/>
            <person name="Yanhong M."/>
            <person name="Yuanyuan C."/>
            <person name="Jingyan G."/>
            <person name="Wenjun H."/>
        </authorList>
    </citation>
    <scope>NUCLEOTIDE SEQUENCE [LARGE SCALE GENOMIC DNA]</scope>
    <source>
        <strain evidence="2 3">NBRC:100898</strain>
    </source>
</reference>
<accession>A0AAX1N546</accession>
<name>A0AAX1N546_9BACT</name>
<keyword evidence="3" id="KW-1185">Reference proteome</keyword>
<dbReference type="AlphaFoldDB" id="A0AAX1N546"/>
<dbReference type="Proteomes" id="UP000678679">
    <property type="component" value="Chromosome 1"/>
</dbReference>